<sequence>MAARRSPETTAAAAAGMASLPLSARFDDDQSVDIVFVDSFTLNQILEFIVDAHRNGTESILSLRCSVDLIRRSEYDYHSGTAYIDITVETKLHYLCQNGTEGDIETGLGRFVVAIPDATIRDYIMKTILKVGTSPIEKEGKILKQADISLGSLHDKLLSFVCEVPYSESRSHVER</sequence>
<gene>
    <name evidence="1" type="ORF">B0T14DRAFT_571861</name>
</gene>
<reference evidence="1" key="1">
    <citation type="submission" date="2023-06" db="EMBL/GenBank/DDBJ databases">
        <title>Genome-scale phylogeny and comparative genomics of the fungal order Sordariales.</title>
        <authorList>
            <consortium name="Lawrence Berkeley National Laboratory"/>
            <person name="Hensen N."/>
            <person name="Bonometti L."/>
            <person name="Westerberg I."/>
            <person name="Brannstrom I.O."/>
            <person name="Guillou S."/>
            <person name="Cros-Aarteil S."/>
            <person name="Calhoun S."/>
            <person name="Haridas S."/>
            <person name="Kuo A."/>
            <person name="Mondo S."/>
            <person name="Pangilinan J."/>
            <person name="Riley R."/>
            <person name="Labutti K."/>
            <person name="Andreopoulos B."/>
            <person name="Lipzen A."/>
            <person name="Chen C."/>
            <person name="Yanf M."/>
            <person name="Daum C."/>
            <person name="Ng V."/>
            <person name="Clum A."/>
            <person name="Steindorff A."/>
            <person name="Ohm R."/>
            <person name="Martin F."/>
            <person name="Silar P."/>
            <person name="Natvig D."/>
            <person name="Lalanne C."/>
            <person name="Gautier V."/>
            <person name="Ament-Velasquez S.L."/>
            <person name="Kruys A."/>
            <person name="Hutchinson M.I."/>
            <person name="Powell A.J."/>
            <person name="Barry K."/>
            <person name="Miller A.N."/>
            <person name="Grigoriev I.V."/>
            <person name="Debuchy R."/>
            <person name="Gladieux P."/>
            <person name="Thoren M.H."/>
            <person name="Johannesson H."/>
        </authorList>
    </citation>
    <scope>NUCLEOTIDE SEQUENCE</scope>
    <source>
        <strain evidence="1">CBS 606.72</strain>
    </source>
</reference>
<accession>A0AA39U577</accession>
<evidence type="ECO:0000313" key="2">
    <source>
        <dbReference type="Proteomes" id="UP001175000"/>
    </source>
</evidence>
<dbReference type="Proteomes" id="UP001175000">
    <property type="component" value="Unassembled WGS sequence"/>
</dbReference>
<name>A0AA39U577_9PEZI</name>
<keyword evidence="2" id="KW-1185">Reference proteome</keyword>
<evidence type="ECO:0000313" key="1">
    <source>
        <dbReference type="EMBL" id="KAK0612020.1"/>
    </source>
</evidence>
<dbReference type="EMBL" id="JAULSU010000007">
    <property type="protein sequence ID" value="KAK0612020.1"/>
    <property type="molecule type" value="Genomic_DNA"/>
</dbReference>
<comment type="caution">
    <text evidence="1">The sequence shown here is derived from an EMBL/GenBank/DDBJ whole genome shotgun (WGS) entry which is preliminary data.</text>
</comment>
<protein>
    <submittedName>
        <fullName evidence="1">Uncharacterized protein</fullName>
    </submittedName>
</protein>
<dbReference type="AlphaFoldDB" id="A0AA39U577"/>
<proteinExistence type="predicted"/>
<organism evidence="1 2">
    <name type="scientific">Immersiella caudata</name>
    <dbReference type="NCBI Taxonomy" id="314043"/>
    <lineage>
        <taxon>Eukaryota</taxon>
        <taxon>Fungi</taxon>
        <taxon>Dikarya</taxon>
        <taxon>Ascomycota</taxon>
        <taxon>Pezizomycotina</taxon>
        <taxon>Sordariomycetes</taxon>
        <taxon>Sordariomycetidae</taxon>
        <taxon>Sordariales</taxon>
        <taxon>Lasiosphaeriaceae</taxon>
        <taxon>Immersiella</taxon>
    </lineage>
</organism>